<proteinExistence type="predicted"/>
<name>W1J2X9_9GAMM</name>
<keyword evidence="2" id="KW-1185">Reference proteome</keyword>
<dbReference type="EMBL" id="CBXF010000096">
    <property type="protein sequence ID" value="CDL83820.1"/>
    <property type="molecule type" value="Genomic_DNA"/>
</dbReference>
<dbReference type="Proteomes" id="UP000019202">
    <property type="component" value="Unassembled WGS sequence"/>
</dbReference>
<dbReference type="AlphaFoldDB" id="W1J2X9"/>
<comment type="caution">
    <text evidence="1">The sequence shown here is derived from an EMBL/GenBank/DDBJ whole genome shotgun (WGS) entry which is preliminary data.</text>
</comment>
<protein>
    <submittedName>
        <fullName evidence="1">Uncharacterized protein</fullName>
    </submittedName>
</protein>
<reference evidence="1" key="1">
    <citation type="submission" date="2013-11" db="EMBL/GenBank/DDBJ databases">
        <title>Draft genome sequence and annotation of the entomopathogenic bacteria, Xenorhabdus cabanillasi strain JM26 and Xenorhabdus szentirmai strain DSM 16338.</title>
        <authorList>
            <person name="Gualtieri M."/>
            <person name="Ogier J.C."/>
            <person name="Pages S."/>
            <person name="Givaudan A."/>
            <person name="Gaudriault S."/>
        </authorList>
    </citation>
    <scope>NUCLEOTIDE SEQUENCE [LARGE SCALE GENOMIC DNA]</scope>
    <source>
        <strain evidence="1">DSM 16338</strain>
    </source>
</reference>
<evidence type="ECO:0000313" key="1">
    <source>
        <dbReference type="EMBL" id="CDL83820.1"/>
    </source>
</evidence>
<organism evidence="1 2">
    <name type="scientific">Xenorhabdus szentirmaii DSM 16338</name>
    <dbReference type="NCBI Taxonomy" id="1427518"/>
    <lineage>
        <taxon>Bacteria</taxon>
        <taxon>Pseudomonadati</taxon>
        <taxon>Pseudomonadota</taxon>
        <taxon>Gammaproteobacteria</taxon>
        <taxon>Enterobacterales</taxon>
        <taxon>Morganellaceae</taxon>
        <taxon>Xenorhabdus</taxon>
    </lineage>
</organism>
<dbReference type="STRING" id="1427518.XSR1_370035"/>
<gene>
    <name evidence="1" type="ORF">XSR1_370035</name>
</gene>
<sequence>MHQFLEGMGFDIKLAESQGGGHALSNVLPKSGEGIDINSLAFRNALYPHAILVNKPY</sequence>
<accession>W1J2X9</accession>
<evidence type="ECO:0000313" key="2">
    <source>
        <dbReference type="Proteomes" id="UP000019202"/>
    </source>
</evidence>